<organism evidence="1 2">
    <name type="scientific">Puccinia striiformis f. sp. tritici</name>
    <dbReference type="NCBI Taxonomy" id="168172"/>
    <lineage>
        <taxon>Eukaryota</taxon>
        <taxon>Fungi</taxon>
        <taxon>Dikarya</taxon>
        <taxon>Basidiomycota</taxon>
        <taxon>Pucciniomycotina</taxon>
        <taxon>Pucciniomycetes</taxon>
        <taxon>Pucciniales</taxon>
        <taxon>Pucciniaceae</taxon>
        <taxon>Puccinia</taxon>
    </lineage>
</organism>
<keyword evidence="2" id="KW-1185">Reference proteome</keyword>
<reference evidence="2" key="2">
    <citation type="journal article" date="2018" name="Mol. Plant Microbe Interact.">
        <title>Genome sequence resources for the wheat stripe rust pathogen (Puccinia striiformis f. sp. tritici) and the barley stripe rust pathogen (Puccinia striiformis f. sp. hordei).</title>
        <authorList>
            <person name="Xia C."/>
            <person name="Wang M."/>
            <person name="Yin C."/>
            <person name="Cornejo O.E."/>
            <person name="Hulbert S.H."/>
            <person name="Chen X."/>
        </authorList>
    </citation>
    <scope>NUCLEOTIDE SEQUENCE [LARGE SCALE GENOMIC DNA]</scope>
    <source>
        <strain evidence="2">93-210</strain>
    </source>
</reference>
<name>A0ACC0EFD1_9BASI</name>
<reference evidence="1 2" key="3">
    <citation type="journal article" date="2022" name="Microbiol. Spectr.">
        <title>Folding features and dynamics of 3D genome architecture in plant fungal pathogens.</title>
        <authorList>
            <person name="Xia C."/>
        </authorList>
    </citation>
    <scope>NUCLEOTIDE SEQUENCE [LARGE SCALE GENOMIC DNA]</scope>
    <source>
        <strain evidence="1 2">93-210</strain>
    </source>
</reference>
<gene>
    <name evidence="1" type="ORF">MJO28_007710</name>
</gene>
<reference evidence="2" key="1">
    <citation type="journal article" date="2018" name="BMC Genomics">
        <title>Genomic insights into host adaptation between the wheat stripe rust pathogen (Puccinia striiformis f. sp. tritici) and the barley stripe rust pathogen (Puccinia striiformis f. sp. hordei).</title>
        <authorList>
            <person name="Xia C."/>
            <person name="Wang M."/>
            <person name="Yin C."/>
            <person name="Cornejo O.E."/>
            <person name="Hulbert S.H."/>
            <person name="Chen X."/>
        </authorList>
    </citation>
    <scope>NUCLEOTIDE SEQUENCE [LARGE SCALE GENOMIC DNA]</scope>
    <source>
        <strain evidence="2">93-210</strain>
    </source>
</reference>
<evidence type="ECO:0000313" key="2">
    <source>
        <dbReference type="Proteomes" id="UP001060170"/>
    </source>
</evidence>
<dbReference type="Proteomes" id="UP001060170">
    <property type="component" value="Chromosome 7"/>
</dbReference>
<dbReference type="EMBL" id="CM045871">
    <property type="protein sequence ID" value="KAI7952026.1"/>
    <property type="molecule type" value="Genomic_DNA"/>
</dbReference>
<proteinExistence type="predicted"/>
<accession>A0ACC0EFD1</accession>
<protein>
    <submittedName>
        <fullName evidence="1">Uncharacterized protein</fullName>
    </submittedName>
</protein>
<comment type="caution">
    <text evidence="1">The sequence shown here is derived from an EMBL/GenBank/DDBJ whole genome shotgun (WGS) entry which is preliminary data.</text>
</comment>
<sequence>MQHTLNQYPASTYPPVTAQVLPMGISSARQNPGQVAKPGKHDNLRPGLALFIEDCIKEILLEISYGPLDNLRRRGLCKLDVHECFNEAISSSLLRTEVVLREWFPLPADWDLFFPTLYLLKSTAHLLDDDIHISFVGFTIEDAKALLQLDFQPPPNSCRVSGKWDHSKKALALHLVTKMNQMRNSQGYSSMIIDVHSKNRPIPLFPSTKADEAQAEQLNLDSTT</sequence>
<evidence type="ECO:0000313" key="1">
    <source>
        <dbReference type="EMBL" id="KAI7952026.1"/>
    </source>
</evidence>